<reference evidence="4" key="3">
    <citation type="submission" date="2025-09" db="UniProtKB">
        <authorList>
            <consortium name="Ensembl"/>
        </authorList>
    </citation>
    <scope>IDENTIFICATION</scope>
</reference>
<dbReference type="Gene3D" id="3.40.50.10900">
    <property type="entry name" value="PAC-like subunit"/>
    <property type="match status" value="1"/>
</dbReference>
<keyword evidence="2" id="KW-0143">Chaperone</keyword>
<dbReference type="Pfam" id="PF09754">
    <property type="entry name" value="PAC2"/>
    <property type="match status" value="1"/>
</dbReference>
<dbReference type="Ensembl" id="ENSPLOT00000024368.1">
    <property type="protein sequence ID" value="ENSPLOP00000022066.1"/>
    <property type="gene ID" value="ENSPLOG00000016171.1"/>
</dbReference>
<evidence type="ECO:0000313" key="4">
    <source>
        <dbReference type="Ensembl" id="ENSPLOP00000022066.1"/>
    </source>
</evidence>
<dbReference type="GeneTree" id="ENSGT00390000018415"/>
<dbReference type="InterPro" id="IPR038389">
    <property type="entry name" value="PSMG2_sf"/>
</dbReference>
<dbReference type="AlphaFoldDB" id="A0A8C8XUC5"/>
<dbReference type="InterPro" id="IPR019151">
    <property type="entry name" value="Proteasome_assmbl_chaperone_2"/>
</dbReference>
<protein>
    <recommendedName>
        <fullName evidence="1">Proteasome assembly chaperone 2</fullName>
    </recommendedName>
</protein>
<dbReference type="InterPro" id="IPR016562">
    <property type="entry name" value="Proteasome_assmbl_chp_2_euk"/>
</dbReference>
<dbReference type="PANTHER" id="PTHR12970:SF1">
    <property type="entry name" value="PROTEASOME ASSEMBLY CHAPERONE 2"/>
    <property type="match status" value="1"/>
</dbReference>
<dbReference type="OMA" id="IMHEAIT"/>
<sequence length="114" mass="12619">FIIPCSRKSRSLTPGGFTILMPAVPVGNVGQLVIDWIISTLHMCKIGYFYTTSLGQMVGNRPYATAEVNSIELSTDAEVYSLPSKKLVALQLRSIFIKYKLKPFCEKAAFLGEK</sequence>
<evidence type="ECO:0000256" key="3">
    <source>
        <dbReference type="ARBA" id="ARBA00025745"/>
    </source>
</evidence>
<name>A0A8C8XUC5_PANLE</name>
<organism evidence="4 5">
    <name type="scientific">Panthera leo</name>
    <name type="common">Lion</name>
    <dbReference type="NCBI Taxonomy" id="9689"/>
    <lineage>
        <taxon>Eukaryota</taxon>
        <taxon>Metazoa</taxon>
        <taxon>Chordata</taxon>
        <taxon>Craniata</taxon>
        <taxon>Vertebrata</taxon>
        <taxon>Euteleostomi</taxon>
        <taxon>Mammalia</taxon>
        <taxon>Eutheria</taxon>
        <taxon>Laurasiatheria</taxon>
        <taxon>Carnivora</taxon>
        <taxon>Feliformia</taxon>
        <taxon>Felidae</taxon>
        <taxon>Pantherinae</taxon>
        <taxon>Panthera</taxon>
    </lineage>
</organism>
<reference evidence="4" key="2">
    <citation type="submission" date="2025-08" db="UniProtKB">
        <authorList>
            <consortium name="Ensembl"/>
        </authorList>
    </citation>
    <scope>IDENTIFICATION</scope>
</reference>
<evidence type="ECO:0000313" key="5">
    <source>
        <dbReference type="Proteomes" id="UP000694399"/>
    </source>
</evidence>
<dbReference type="GO" id="GO:0005634">
    <property type="term" value="C:nucleus"/>
    <property type="evidence" value="ECO:0007669"/>
    <property type="project" value="TreeGrafter"/>
</dbReference>
<dbReference type="GO" id="GO:0043248">
    <property type="term" value="P:proteasome assembly"/>
    <property type="evidence" value="ECO:0007669"/>
    <property type="project" value="TreeGrafter"/>
</dbReference>
<proteinExistence type="inferred from homology"/>
<dbReference type="Proteomes" id="UP000694399">
    <property type="component" value="Chromosome B3"/>
</dbReference>
<dbReference type="PANTHER" id="PTHR12970">
    <property type="entry name" value="PROTEASOME ASSEMBLY CHAPERONE 2"/>
    <property type="match status" value="1"/>
</dbReference>
<evidence type="ECO:0000256" key="2">
    <source>
        <dbReference type="ARBA" id="ARBA00023186"/>
    </source>
</evidence>
<accession>A0A8C8XUC5</accession>
<keyword evidence="5" id="KW-1185">Reference proteome</keyword>
<comment type="similarity">
    <text evidence="3">Belongs to the PSMG2 family.</text>
</comment>
<reference evidence="4" key="1">
    <citation type="journal article" date="2019" name="bioRxiv">
        <title>Long live the king: chromosome-level assembly of the lion (Panthera leo) using linked-read, Hi-C, and long read data.</title>
        <authorList>
            <person name="Armstrong E.E."/>
            <person name="Taylor R.W."/>
            <person name="Miller D.E."/>
            <person name="Kaelin C."/>
            <person name="Barsh G."/>
            <person name="Hadly E.A."/>
            <person name="Petrov D."/>
        </authorList>
    </citation>
    <scope>NUCLEOTIDE SEQUENCE [LARGE SCALE GENOMIC DNA]</scope>
</reference>
<evidence type="ECO:0000256" key="1">
    <source>
        <dbReference type="ARBA" id="ARBA00019186"/>
    </source>
</evidence>
<dbReference type="GO" id="GO:0005829">
    <property type="term" value="C:cytosol"/>
    <property type="evidence" value="ECO:0007669"/>
    <property type="project" value="TreeGrafter"/>
</dbReference>